<name>A0A4U5MK30_STECR</name>
<protein>
    <recommendedName>
        <fullName evidence="4">UPAR/Ly6 domain-containing protein</fullName>
    </recommendedName>
</protein>
<proteinExistence type="predicted"/>
<reference evidence="2 3" key="1">
    <citation type="journal article" date="2015" name="Genome Biol.">
        <title>Comparative genomics of Steinernema reveals deeply conserved gene regulatory networks.</title>
        <authorList>
            <person name="Dillman A.R."/>
            <person name="Macchietto M."/>
            <person name="Porter C.F."/>
            <person name="Rogers A."/>
            <person name="Williams B."/>
            <person name="Antoshechkin I."/>
            <person name="Lee M.M."/>
            <person name="Goodwin Z."/>
            <person name="Lu X."/>
            <person name="Lewis E.E."/>
            <person name="Goodrich-Blair H."/>
            <person name="Stock S.P."/>
            <person name="Adams B.J."/>
            <person name="Sternberg P.W."/>
            <person name="Mortazavi A."/>
        </authorList>
    </citation>
    <scope>NUCLEOTIDE SEQUENCE [LARGE SCALE GENOMIC DNA]</scope>
    <source>
        <strain evidence="2 3">ALL</strain>
    </source>
</reference>
<dbReference type="Proteomes" id="UP000298663">
    <property type="component" value="Unassembled WGS sequence"/>
</dbReference>
<evidence type="ECO:0008006" key="4">
    <source>
        <dbReference type="Google" id="ProtNLM"/>
    </source>
</evidence>
<keyword evidence="1" id="KW-0732">Signal</keyword>
<feature type="chain" id="PRO_5020680867" description="UPAR/Ly6 domain-containing protein" evidence="1">
    <location>
        <begin position="20"/>
        <end position="156"/>
    </location>
</feature>
<gene>
    <name evidence="2" type="ORF">L596_021883</name>
</gene>
<comment type="caution">
    <text evidence="2">The sequence shown here is derived from an EMBL/GenBank/DDBJ whole genome shotgun (WGS) entry which is preliminary data.</text>
</comment>
<sequence>MRSLLSLLALAAVLNVAAAVQCYISDGKTTKAEECPGKHCFTLEYTLALSDKTIMTFCGTTFKDDVKTQLKGGIFSALSAETQVANYVSGLDNCDKPYVKEEKVALNVVPVLGQCCEGHLCNDPKKDSIDRKAQNNENGTVASMVLLSLSVVFGLF</sequence>
<evidence type="ECO:0000313" key="2">
    <source>
        <dbReference type="EMBL" id="TKR69776.1"/>
    </source>
</evidence>
<evidence type="ECO:0000256" key="1">
    <source>
        <dbReference type="SAM" id="SignalP"/>
    </source>
</evidence>
<evidence type="ECO:0000313" key="3">
    <source>
        <dbReference type="Proteomes" id="UP000298663"/>
    </source>
</evidence>
<organism evidence="2 3">
    <name type="scientific">Steinernema carpocapsae</name>
    <name type="common">Entomopathogenic nematode</name>
    <dbReference type="NCBI Taxonomy" id="34508"/>
    <lineage>
        <taxon>Eukaryota</taxon>
        <taxon>Metazoa</taxon>
        <taxon>Ecdysozoa</taxon>
        <taxon>Nematoda</taxon>
        <taxon>Chromadorea</taxon>
        <taxon>Rhabditida</taxon>
        <taxon>Tylenchina</taxon>
        <taxon>Panagrolaimomorpha</taxon>
        <taxon>Strongyloidoidea</taxon>
        <taxon>Steinernematidae</taxon>
        <taxon>Steinernema</taxon>
    </lineage>
</organism>
<feature type="signal peptide" evidence="1">
    <location>
        <begin position="1"/>
        <end position="19"/>
    </location>
</feature>
<accession>A0A4U5MK30</accession>
<reference evidence="2 3" key="2">
    <citation type="journal article" date="2019" name="G3 (Bethesda)">
        <title>Hybrid Assembly of the Genome of the Entomopathogenic Nematode Steinernema carpocapsae Identifies the X-Chromosome.</title>
        <authorList>
            <person name="Serra L."/>
            <person name="Macchietto M."/>
            <person name="Macias-Munoz A."/>
            <person name="McGill C.J."/>
            <person name="Rodriguez I.M."/>
            <person name="Rodriguez B."/>
            <person name="Murad R."/>
            <person name="Mortazavi A."/>
        </authorList>
    </citation>
    <scope>NUCLEOTIDE SEQUENCE [LARGE SCALE GENOMIC DNA]</scope>
    <source>
        <strain evidence="2 3">ALL</strain>
    </source>
</reference>
<keyword evidence="3" id="KW-1185">Reference proteome</keyword>
<dbReference type="AlphaFoldDB" id="A0A4U5MK30"/>
<dbReference type="EMBL" id="AZBU02000007">
    <property type="protein sequence ID" value="TKR69776.1"/>
    <property type="molecule type" value="Genomic_DNA"/>
</dbReference>